<accession>A0ABQ7LU32</accession>
<feature type="transmembrane region" description="Helical" evidence="9">
    <location>
        <begin position="67"/>
        <end position="91"/>
    </location>
</feature>
<feature type="transmembrane region" description="Helical" evidence="9">
    <location>
        <begin position="103"/>
        <end position="125"/>
    </location>
</feature>
<dbReference type="InterPro" id="IPR039540">
    <property type="entry name" value="UBL3-like_ubiquitin_dom"/>
</dbReference>
<keyword evidence="7 9" id="KW-1133">Transmembrane helix</keyword>
<name>A0ABQ7LU32_BRACM</name>
<dbReference type="Proteomes" id="UP000823674">
    <property type="component" value="Chromosome A08"/>
</dbReference>
<dbReference type="EMBL" id="JADBGQ010000007">
    <property type="protein sequence ID" value="KAG5390076.1"/>
    <property type="molecule type" value="Genomic_DNA"/>
</dbReference>
<keyword evidence="4" id="KW-0762">Sugar transport</keyword>
<dbReference type="PROSITE" id="PS50053">
    <property type="entry name" value="UBIQUITIN_2"/>
    <property type="match status" value="1"/>
</dbReference>
<evidence type="ECO:0000256" key="7">
    <source>
        <dbReference type="ARBA" id="ARBA00022989"/>
    </source>
</evidence>
<organism evidence="11 12">
    <name type="scientific">Brassica rapa subsp. trilocularis</name>
    <dbReference type="NCBI Taxonomy" id="1813537"/>
    <lineage>
        <taxon>Eukaryota</taxon>
        <taxon>Viridiplantae</taxon>
        <taxon>Streptophyta</taxon>
        <taxon>Embryophyta</taxon>
        <taxon>Tracheophyta</taxon>
        <taxon>Spermatophyta</taxon>
        <taxon>Magnoliopsida</taxon>
        <taxon>eudicotyledons</taxon>
        <taxon>Gunneridae</taxon>
        <taxon>Pentapetalae</taxon>
        <taxon>rosids</taxon>
        <taxon>malvids</taxon>
        <taxon>Brassicales</taxon>
        <taxon>Brassicaceae</taxon>
        <taxon>Brassiceae</taxon>
        <taxon>Brassica</taxon>
    </lineage>
</organism>
<keyword evidence="3" id="KW-0813">Transport</keyword>
<feature type="domain" description="Ubiquitin-like" evidence="10">
    <location>
        <begin position="325"/>
        <end position="391"/>
    </location>
</feature>
<dbReference type="InterPro" id="IPR047664">
    <property type="entry name" value="SWEET"/>
</dbReference>
<proteinExistence type="inferred from homology"/>
<evidence type="ECO:0000259" key="10">
    <source>
        <dbReference type="PROSITE" id="PS50053"/>
    </source>
</evidence>
<dbReference type="Pfam" id="PF13881">
    <property type="entry name" value="Rad60-SLD_2"/>
    <property type="match status" value="1"/>
</dbReference>
<keyword evidence="6" id="KW-0677">Repeat</keyword>
<feature type="transmembrane region" description="Helical" evidence="9">
    <location>
        <begin position="162"/>
        <end position="184"/>
    </location>
</feature>
<reference evidence="11 12" key="1">
    <citation type="submission" date="2021-03" db="EMBL/GenBank/DDBJ databases">
        <authorList>
            <person name="King G.J."/>
            <person name="Bancroft I."/>
            <person name="Baten A."/>
            <person name="Bloomfield J."/>
            <person name="Borpatragohain P."/>
            <person name="He Z."/>
            <person name="Irish N."/>
            <person name="Irwin J."/>
            <person name="Liu K."/>
            <person name="Mauleon R.P."/>
            <person name="Moore J."/>
            <person name="Morris R."/>
            <person name="Ostergaard L."/>
            <person name="Wang B."/>
            <person name="Wells R."/>
        </authorList>
    </citation>
    <scope>NUCLEOTIDE SEQUENCE [LARGE SCALE GENOMIC DNA]</scope>
    <source>
        <strain evidence="11">R-o-18</strain>
        <tissue evidence="11">Leaf</tissue>
    </source>
</reference>
<dbReference type="Gene3D" id="3.10.20.90">
    <property type="entry name" value="Phosphatidylinositol 3-kinase Catalytic Subunit, Chain A, domain 1"/>
    <property type="match status" value="1"/>
</dbReference>
<dbReference type="SUPFAM" id="SSF54236">
    <property type="entry name" value="Ubiquitin-like"/>
    <property type="match status" value="1"/>
</dbReference>
<evidence type="ECO:0000256" key="3">
    <source>
        <dbReference type="ARBA" id="ARBA00022448"/>
    </source>
</evidence>
<dbReference type="InterPro" id="IPR029071">
    <property type="entry name" value="Ubiquitin-like_domsf"/>
</dbReference>
<feature type="transmembrane region" description="Helical" evidence="9">
    <location>
        <begin position="190"/>
        <end position="211"/>
    </location>
</feature>
<dbReference type="InterPro" id="IPR000626">
    <property type="entry name" value="Ubiquitin-like_dom"/>
</dbReference>
<dbReference type="Pfam" id="PF03083">
    <property type="entry name" value="MtN3_slv"/>
    <property type="match status" value="2"/>
</dbReference>
<comment type="subcellular location">
    <subcellularLocation>
        <location evidence="1">Endomembrane system</location>
        <topology evidence="1">Multi-pass membrane protein</topology>
    </subcellularLocation>
</comment>
<dbReference type="CDD" id="cd01814">
    <property type="entry name" value="Ubl_MUBs_plant"/>
    <property type="match status" value="1"/>
</dbReference>
<comment type="caution">
    <text evidence="11">The sequence shown here is derived from an EMBL/GenBank/DDBJ whole genome shotgun (WGS) entry which is preliminary data.</text>
</comment>
<evidence type="ECO:0000313" key="12">
    <source>
        <dbReference type="Proteomes" id="UP000823674"/>
    </source>
</evidence>
<dbReference type="Gene3D" id="1.20.1280.290">
    <property type="match status" value="2"/>
</dbReference>
<evidence type="ECO:0000256" key="9">
    <source>
        <dbReference type="SAM" id="Phobius"/>
    </source>
</evidence>
<evidence type="ECO:0000256" key="4">
    <source>
        <dbReference type="ARBA" id="ARBA00022597"/>
    </source>
</evidence>
<protein>
    <recommendedName>
        <fullName evidence="10">Ubiquitin-like domain-containing protein</fullName>
    </recommendedName>
</protein>
<evidence type="ECO:0000256" key="5">
    <source>
        <dbReference type="ARBA" id="ARBA00022692"/>
    </source>
</evidence>
<evidence type="ECO:0000256" key="2">
    <source>
        <dbReference type="ARBA" id="ARBA00007809"/>
    </source>
</evidence>
<feature type="transmembrane region" description="Helical" evidence="9">
    <location>
        <begin position="44"/>
        <end position="61"/>
    </location>
</feature>
<dbReference type="PANTHER" id="PTHR10791:SF176">
    <property type="entry name" value="BIDIRECTIONAL SUGAR TRANSPORTER SWEET"/>
    <property type="match status" value="1"/>
</dbReference>
<feature type="transmembrane region" description="Helical" evidence="9">
    <location>
        <begin position="6"/>
        <end position="32"/>
    </location>
</feature>
<evidence type="ECO:0000256" key="6">
    <source>
        <dbReference type="ARBA" id="ARBA00022737"/>
    </source>
</evidence>
<sequence>MALNVLAFTFGIMGNIISFIVFLAPVPTFVRICKKKSTEGFQSLPYVSALFSAMLWIYYAMQKDGSGFLLITINSVGCFIETIYIVLFITYANKKARISTLKVLGLLNFLGFAAIILVCELLTKGSNREKVLGGICVGFSVCVFAAPLSIMRVVIRTKSVEFMPFSLSLFLTLSAITWLFYGLAIKDFYVALPNIMGAFLGAVQMILYIIYKYYKAPKTDDTEKPKTVSGHSIDMVKLASTPASGDLKAPPQTHGGDLEEKGKLGMRKKFVKGKLDIWWTLHLSSSSPHQKIRTRNSLERNTERGRASYYSEVSKSTDMPEEESVDIKFRLYDGSDIGPFHYSSSSTVDFLKQRVVSDWPKGKTVVPKGINEVKLISSGKILENSKTVGQCKTPFGEVAGGVTVMHVVVQPSLAKTKTEKKVDKAPKAVICTCTIL</sequence>
<evidence type="ECO:0000256" key="8">
    <source>
        <dbReference type="ARBA" id="ARBA00023136"/>
    </source>
</evidence>
<keyword evidence="5 9" id="KW-0812">Transmembrane</keyword>
<feature type="transmembrane region" description="Helical" evidence="9">
    <location>
        <begin position="131"/>
        <end position="150"/>
    </location>
</feature>
<keyword evidence="8 9" id="KW-0472">Membrane</keyword>
<comment type="similarity">
    <text evidence="2">Belongs to the SWEET sugar transporter family.</text>
</comment>
<keyword evidence="12" id="KW-1185">Reference proteome</keyword>
<evidence type="ECO:0000313" key="11">
    <source>
        <dbReference type="EMBL" id="KAG5390076.1"/>
    </source>
</evidence>
<dbReference type="InterPro" id="IPR004316">
    <property type="entry name" value="SWEET_rpt"/>
</dbReference>
<evidence type="ECO:0000256" key="1">
    <source>
        <dbReference type="ARBA" id="ARBA00004127"/>
    </source>
</evidence>
<dbReference type="PANTHER" id="PTHR10791">
    <property type="entry name" value="RAG1-ACTIVATING PROTEIN 1"/>
    <property type="match status" value="1"/>
</dbReference>
<gene>
    <name evidence="11" type="primary">A08p028920.1_BraROA</name>
    <name evidence="11" type="ORF">IGI04_031617</name>
</gene>